<sequence>YPSRWHFRRLPRGRSRRHDHRG</sequence>
<dbReference type="EMBL" id="CVQH01024981">
    <property type="protein sequence ID" value="CRK37814.1"/>
    <property type="molecule type" value="Genomic_DNA"/>
</dbReference>
<name>A0A0G4MUF8_VERLO</name>
<feature type="non-terminal residue" evidence="1">
    <location>
        <position position="1"/>
    </location>
</feature>
<organism evidence="1 2">
    <name type="scientific">Verticillium longisporum</name>
    <name type="common">Verticillium dahliae var. longisporum</name>
    <dbReference type="NCBI Taxonomy" id="100787"/>
    <lineage>
        <taxon>Eukaryota</taxon>
        <taxon>Fungi</taxon>
        <taxon>Dikarya</taxon>
        <taxon>Ascomycota</taxon>
        <taxon>Pezizomycotina</taxon>
        <taxon>Sordariomycetes</taxon>
        <taxon>Hypocreomycetidae</taxon>
        <taxon>Glomerellales</taxon>
        <taxon>Plectosphaerellaceae</taxon>
        <taxon>Verticillium</taxon>
    </lineage>
</organism>
<dbReference type="AlphaFoldDB" id="A0A0G4MUF8"/>
<dbReference type="Proteomes" id="UP000044602">
    <property type="component" value="Unassembled WGS sequence"/>
</dbReference>
<evidence type="ECO:0000313" key="2">
    <source>
        <dbReference type="Proteomes" id="UP000044602"/>
    </source>
</evidence>
<reference evidence="1 2" key="1">
    <citation type="submission" date="2015-05" db="EMBL/GenBank/DDBJ databases">
        <authorList>
            <person name="Wang D.B."/>
            <person name="Wang M."/>
        </authorList>
    </citation>
    <scope>NUCLEOTIDE SEQUENCE [LARGE SCALE GENOMIC DNA]</scope>
    <source>
        <strain evidence="1">VL1</strain>
    </source>
</reference>
<gene>
    <name evidence="1" type="ORF">BN1708_020366</name>
</gene>
<keyword evidence="2" id="KW-1185">Reference proteome</keyword>
<proteinExistence type="predicted"/>
<evidence type="ECO:0000313" key="1">
    <source>
        <dbReference type="EMBL" id="CRK37814.1"/>
    </source>
</evidence>
<accession>A0A0G4MUF8</accession>
<protein>
    <submittedName>
        <fullName evidence="1">Uncharacterized protein</fullName>
    </submittedName>
</protein>